<comment type="caution">
    <text evidence="4">The sequence shown here is derived from an EMBL/GenBank/DDBJ whole genome shotgun (WGS) entry which is preliminary data.</text>
</comment>
<feature type="domain" description="DprA winged helix" evidence="3">
    <location>
        <begin position="369"/>
        <end position="416"/>
    </location>
</feature>
<evidence type="ECO:0000256" key="1">
    <source>
        <dbReference type="ARBA" id="ARBA00006525"/>
    </source>
</evidence>
<protein>
    <submittedName>
        <fullName evidence="4">DNA processing protein DprA</fullName>
    </submittedName>
</protein>
<dbReference type="InterPro" id="IPR041614">
    <property type="entry name" value="DprA_WH"/>
</dbReference>
<dbReference type="GO" id="GO:0009294">
    <property type="term" value="P:DNA-mediated transformation"/>
    <property type="evidence" value="ECO:0007669"/>
    <property type="project" value="InterPro"/>
</dbReference>
<accession>A0A916NMA1</accession>
<dbReference type="Pfam" id="PF17782">
    <property type="entry name" value="WHD_DprA"/>
    <property type="match status" value="1"/>
</dbReference>
<evidence type="ECO:0000259" key="2">
    <source>
        <dbReference type="Pfam" id="PF02481"/>
    </source>
</evidence>
<dbReference type="AlphaFoldDB" id="A0A916NMA1"/>
<feature type="domain" description="Smf/DprA SLOG" evidence="2">
    <location>
        <begin position="131"/>
        <end position="340"/>
    </location>
</feature>
<evidence type="ECO:0000259" key="3">
    <source>
        <dbReference type="Pfam" id="PF17782"/>
    </source>
</evidence>
<reference evidence="4" key="1">
    <citation type="submission" date="2021-06" db="EMBL/GenBank/DDBJ databases">
        <authorList>
            <person name="Criscuolo A."/>
        </authorList>
    </citation>
    <scope>NUCLEOTIDE SEQUENCE</scope>
    <source>
        <strain evidence="4">CIP111803</strain>
    </source>
</reference>
<keyword evidence="5" id="KW-1185">Reference proteome</keyword>
<dbReference type="Proteomes" id="UP000693892">
    <property type="component" value="Unassembled WGS sequence"/>
</dbReference>
<proteinExistence type="inferred from homology"/>
<evidence type="ECO:0000313" key="4">
    <source>
        <dbReference type="EMBL" id="CAG7601532.1"/>
    </source>
</evidence>
<dbReference type="PANTHER" id="PTHR43022:SF1">
    <property type="entry name" value="PROTEIN SMF"/>
    <property type="match status" value="1"/>
</dbReference>
<dbReference type="InterPro" id="IPR003488">
    <property type="entry name" value="DprA"/>
</dbReference>
<dbReference type="Pfam" id="PF02481">
    <property type="entry name" value="DNA_processg_A"/>
    <property type="match status" value="1"/>
</dbReference>
<sequence>MTGHGVEPQLAVDPRLRAKLARLRSPDQPNTEDESERSCEDTLLARIAWSRLVEPGDGTAGALLAALGPAPALRLLIEGVSSRAIAERAEAAGADLARRNLDEALDRWRPRLDRRATLGDIERAIAAGLRVIMPGDSCWPEGFADLGAHAPTVLWTRGDPALLRAPGLSVVGARAATGYGSHVTAEIVDGVCAAGIVIVSGAAYGIDAVAHRTALAAEAPTVAVLAGGADRAYPQAHDSLLERIGREGLVCAEMIPGSAPTKWRFRARNRLIAALTPATLVTEAGIRSGSINTAGHAATLGRALGAVPGPVTSAASTGCHLLIREYGAMLVANAREACELLDIGDQLELFGKERLDGVGGAAGAGEQRVPPVHERVLDAIPLRGGRTSDDIARRAGLSPTETRGALAELELLGRVRNAETAGGGELRWSLSR</sequence>
<organism evidence="4 5">
    <name type="scientific">Leucobacter soli</name>
    <dbReference type="NCBI Taxonomy" id="2812850"/>
    <lineage>
        <taxon>Bacteria</taxon>
        <taxon>Bacillati</taxon>
        <taxon>Actinomycetota</taxon>
        <taxon>Actinomycetes</taxon>
        <taxon>Micrococcales</taxon>
        <taxon>Microbacteriaceae</taxon>
        <taxon>Leucobacter</taxon>
    </lineage>
</organism>
<dbReference type="InterPro" id="IPR057666">
    <property type="entry name" value="DrpA_SLOG"/>
</dbReference>
<dbReference type="EMBL" id="CAJVAP010000004">
    <property type="protein sequence ID" value="CAG7601532.1"/>
    <property type="molecule type" value="Genomic_DNA"/>
</dbReference>
<gene>
    <name evidence="4" type="primary">dprA</name>
    <name evidence="4" type="ORF">LEUCIP111803_00475</name>
</gene>
<comment type="similarity">
    <text evidence="1">Belongs to the DprA/Smf family.</text>
</comment>
<name>A0A916NMA1_9MICO</name>
<dbReference type="PANTHER" id="PTHR43022">
    <property type="entry name" value="PROTEIN SMF"/>
    <property type="match status" value="1"/>
</dbReference>
<evidence type="ECO:0000313" key="5">
    <source>
        <dbReference type="Proteomes" id="UP000693892"/>
    </source>
</evidence>
<dbReference type="RefSeq" id="WP_218114123.1">
    <property type="nucleotide sequence ID" value="NZ_CAJVAP010000004.1"/>
</dbReference>